<feature type="DNA-binding region" description="HMG box" evidence="2">
    <location>
        <begin position="126"/>
        <end position="194"/>
    </location>
</feature>
<evidence type="ECO:0000256" key="1">
    <source>
        <dbReference type="ARBA" id="ARBA00023125"/>
    </source>
</evidence>
<evidence type="ECO:0000259" key="4">
    <source>
        <dbReference type="PROSITE" id="PS50118"/>
    </source>
</evidence>
<feature type="region of interest" description="Disordered" evidence="3">
    <location>
        <begin position="1"/>
        <end position="108"/>
    </location>
</feature>
<keyword evidence="1 2" id="KW-0238">DNA-binding</keyword>
<comment type="caution">
    <text evidence="5">The sequence shown here is derived from an EMBL/GenBank/DDBJ whole genome shotgun (WGS) entry which is preliminary data.</text>
</comment>
<dbReference type="PROSITE" id="PS50118">
    <property type="entry name" value="HMG_BOX_2"/>
    <property type="match status" value="1"/>
</dbReference>
<feature type="region of interest" description="Disordered" evidence="3">
    <location>
        <begin position="350"/>
        <end position="382"/>
    </location>
</feature>
<dbReference type="CDD" id="cd01389">
    <property type="entry name" value="HMG-box_ROX1-like"/>
    <property type="match status" value="1"/>
</dbReference>
<evidence type="ECO:0000313" key="5">
    <source>
        <dbReference type="EMBL" id="KAJ9665613.1"/>
    </source>
</evidence>
<evidence type="ECO:0000313" key="6">
    <source>
        <dbReference type="Proteomes" id="UP001172684"/>
    </source>
</evidence>
<dbReference type="Proteomes" id="UP001172684">
    <property type="component" value="Unassembled WGS sequence"/>
</dbReference>
<protein>
    <submittedName>
        <fullName evidence="5">Slightly ste11-like protein</fullName>
    </submittedName>
</protein>
<accession>A0ABQ9NV64</accession>
<feature type="compositionally biased region" description="Polar residues" evidence="3">
    <location>
        <begin position="40"/>
        <end position="53"/>
    </location>
</feature>
<dbReference type="PANTHER" id="PTHR10270">
    <property type="entry name" value="SOX TRANSCRIPTION FACTOR"/>
    <property type="match status" value="1"/>
</dbReference>
<feature type="compositionally biased region" description="Basic and acidic residues" evidence="3">
    <location>
        <begin position="205"/>
        <end position="219"/>
    </location>
</feature>
<dbReference type="InterPro" id="IPR050140">
    <property type="entry name" value="SRY-related_HMG-box_TF-like"/>
</dbReference>
<gene>
    <name evidence="5" type="primary">RFG1</name>
    <name evidence="5" type="ORF">H2201_004305</name>
</gene>
<evidence type="ECO:0000256" key="3">
    <source>
        <dbReference type="SAM" id="MobiDB-lite"/>
    </source>
</evidence>
<keyword evidence="2" id="KW-0539">Nucleus</keyword>
<feature type="region of interest" description="Disordered" evidence="3">
    <location>
        <begin position="183"/>
        <end position="260"/>
    </location>
</feature>
<proteinExistence type="predicted"/>
<reference evidence="5" key="1">
    <citation type="submission" date="2022-10" db="EMBL/GenBank/DDBJ databases">
        <title>Culturing micro-colonial fungi from biological soil crusts in the Mojave desert and describing Neophaeococcomyces mojavensis, and introducing the new genera and species Taxawa tesnikishii.</title>
        <authorList>
            <person name="Kurbessoian T."/>
            <person name="Stajich J.E."/>
        </authorList>
    </citation>
    <scope>NUCLEOTIDE SEQUENCE</scope>
    <source>
        <strain evidence="5">TK_1</strain>
    </source>
</reference>
<dbReference type="Gene3D" id="1.10.30.10">
    <property type="entry name" value="High mobility group box domain"/>
    <property type="match status" value="1"/>
</dbReference>
<organism evidence="5 6">
    <name type="scientific">Coniosporium apollinis</name>
    <dbReference type="NCBI Taxonomy" id="61459"/>
    <lineage>
        <taxon>Eukaryota</taxon>
        <taxon>Fungi</taxon>
        <taxon>Dikarya</taxon>
        <taxon>Ascomycota</taxon>
        <taxon>Pezizomycotina</taxon>
        <taxon>Dothideomycetes</taxon>
        <taxon>Dothideomycetes incertae sedis</taxon>
        <taxon>Coniosporium</taxon>
    </lineage>
</organism>
<dbReference type="Pfam" id="PF00505">
    <property type="entry name" value="HMG_box"/>
    <property type="match status" value="1"/>
</dbReference>
<keyword evidence="6" id="KW-1185">Reference proteome</keyword>
<name>A0ABQ9NV64_9PEZI</name>
<feature type="compositionally biased region" description="Low complexity" evidence="3">
    <location>
        <begin position="17"/>
        <end position="35"/>
    </location>
</feature>
<sequence length="638" mass="69662">MSDRGISDSLSASAKVSPTNGRSPNSSRRGSTSTSKDAQRPSSLTRISKTNSGPPTPDTPEFFRITRKRGVASIITDDKNDVADTKSPSHSRGGSGDSKTSGASGASIKSADSASHLCICQRDPKIPRPRNAFILYRQHHQAVVAAQYPRLSNPEISKIIGHKWKALPDTVKDEWKALAEEEKVRHQQQYPEYKFQPRRNGRRGSLSEDPKSASSEKYRCNKCGGRTIVSPSAPPPAAAQQQRAPTLPPPTPTSTITPVSRFLPTMNNLSLQSPGMRRARPIPPHMAGIHVPSPRDYMETDMLSPMSPEAKRRRFNSYVQASGRPGSGGNLPFSAQNRRESLPRMDQVLRSPAPGAMAPPPRPVDARQPSGDLTLPPLQTGNDQSRSVEAMVMSMSYLGKVKVLAKITPPLKTPGSTSPASAVRGAIVAIEGEDVTAVQHLVKWLEDFLNKSGDCNAKAALAPKRPAPDQKNVSLGDYLAVIGEWHGKSKEMIEFITTPTQAHDSDVEEGEIDMEKESKPVALATIPVVILPTYQLHASDVYASRIPIADAYSPADHWQWMATLWRGIVGPDITIYIKDSSPEEIGREKIVDVREDCGCVVVRKEKGQSKIEERALRRMGFEVGEWIRGINSGKVEGR</sequence>
<feature type="domain" description="HMG box" evidence="4">
    <location>
        <begin position="126"/>
        <end position="194"/>
    </location>
</feature>
<dbReference type="InterPro" id="IPR036910">
    <property type="entry name" value="HMG_box_dom_sf"/>
</dbReference>
<dbReference type="SMART" id="SM00398">
    <property type="entry name" value="HMG"/>
    <property type="match status" value="1"/>
</dbReference>
<dbReference type="SUPFAM" id="SSF47095">
    <property type="entry name" value="HMG-box"/>
    <property type="match status" value="1"/>
</dbReference>
<evidence type="ECO:0000256" key="2">
    <source>
        <dbReference type="PROSITE-ProRule" id="PRU00267"/>
    </source>
</evidence>
<feature type="compositionally biased region" description="Polar residues" evidence="3">
    <location>
        <begin position="86"/>
        <end position="104"/>
    </location>
</feature>
<dbReference type="EMBL" id="JAPDRL010000027">
    <property type="protein sequence ID" value="KAJ9665613.1"/>
    <property type="molecule type" value="Genomic_DNA"/>
</dbReference>
<dbReference type="PANTHER" id="PTHR10270:SF320">
    <property type="entry name" value="BOX TRANSCRIPTIONAL REGULATOR, PUTATIVE (AFU_ORTHOLOGUE AFUA_4G10820)-RELATED"/>
    <property type="match status" value="1"/>
</dbReference>
<dbReference type="InterPro" id="IPR009071">
    <property type="entry name" value="HMG_box_dom"/>
</dbReference>